<dbReference type="Pfam" id="PF09678">
    <property type="entry name" value="Caa3_CtaG"/>
    <property type="match status" value="1"/>
</dbReference>
<feature type="transmembrane region" description="Helical" evidence="7">
    <location>
        <begin position="225"/>
        <end position="246"/>
    </location>
</feature>
<evidence type="ECO:0000256" key="7">
    <source>
        <dbReference type="SAM" id="Phobius"/>
    </source>
</evidence>
<feature type="transmembrane region" description="Helical" evidence="7">
    <location>
        <begin position="266"/>
        <end position="284"/>
    </location>
</feature>
<gene>
    <name evidence="9" type="ORF">SAMN04489807_0062</name>
</gene>
<proteinExistence type="predicted"/>
<dbReference type="Proteomes" id="UP000183750">
    <property type="component" value="Unassembled WGS sequence"/>
</dbReference>
<dbReference type="Pfam" id="PF05425">
    <property type="entry name" value="CopD"/>
    <property type="match status" value="1"/>
</dbReference>
<keyword evidence="10" id="KW-1185">Reference proteome</keyword>
<dbReference type="GO" id="GO:0006825">
    <property type="term" value="P:copper ion transport"/>
    <property type="evidence" value="ECO:0007669"/>
    <property type="project" value="InterPro"/>
</dbReference>
<keyword evidence="2" id="KW-1003">Cell membrane</keyword>
<feature type="transmembrane region" description="Helical" evidence="7">
    <location>
        <begin position="509"/>
        <end position="528"/>
    </location>
</feature>
<feature type="region of interest" description="Disordered" evidence="6">
    <location>
        <begin position="613"/>
        <end position="632"/>
    </location>
</feature>
<feature type="transmembrane region" description="Helical" evidence="7">
    <location>
        <begin position="480"/>
        <end position="497"/>
    </location>
</feature>
<sequence>MNPVVLRIVGPTILVAAALIAVVIGLVIGGGAAPRLASDPGALVRWGLPAAKLFVNLSGAAMLGPLVLAVFALPSAGKPFTVALDIASAGAATLTLTSGVVAYLTFLSSFNPQVNLSAEFGTQLGRFLLDTELGRSWLITAILASVVTVLAFAVRSYGAVMITTVLAIISLIPMATQGHSGELANHDPAVMSLVLHVISAAVWLGGLILLVVARPISSPRELENLLRRYSTVALIAFIGVAVSGYARTLTALGRWEDLASPYGILLLTKIGALLVMGVLGAAYRRRLIAKTSEGRGAFWMIVCVELGFMGVASGVAAALARTAAPADAITLPQTTAAEILTDAPVPVALTLQRWFTAWSPDLLWVLVAGFGIVFYLVGVRRARRRGYPWPARRTISWIAGMGALLWTTSGPIAAYDDSLISMRFLAFALLSLAIPLLLVFAAPITLATLVIHPRDDGSRGPREWLLWAAHSPLARFTRRPVVAASLFATSLWLFHYSDLFRWSLYDQLGAEWMISQLLVTGCLFVRSLSPNASTTPEGRWRVASLTALTGVATFFGIATIARSDLIVAEWFGAMGRTWGPTPLQDQALAGAATLMIAGMLAILTGFSVLHTKRNNRPTDSTPVPAGRKDPRP</sequence>
<feature type="domain" description="Copper resistance protein D" evidence="8">
    <location>
        <begin position="225"/>
        <end position="319"/>
    </location>
</feature>
<evidence type="ECO:0000259" key="8">
    <source>
        <dbReference type="Pfam" id="PF05425"/>
    </source>
</evidence>
<protein>
    <submittedName>
        <fullName evidence="9">Putative copper resistance protein D</fullName>
    </submittedName>
</protein>
<evidence type="ECO:0000256" key="2">
    <source>
        <dbReference type="ARBA" id="ARBA00022475"/>
    </source>
</evidence>
<feature type="transmembrane region" description="Helical" evidence="7">
    <location>
        <begin position="426"/>
        <end position="451"/>
    </location>
</feature>
<evidence type="ECO:0000313" key="10">
    <source>
        <dbReference type="Proteomes" id="UP000183750"/>
    </source>
</evidence>
<keyword evidence="3 7" id="KW-0812">Transmembrane</keyword>
<feature type="transmembrane region" description="Helical" evidence="7">
    <location>
        <begin position="587"/>
        <end position="609"/>
    </location>
</feature>
<feature type="transmembrane region" description="Helical" evidence="7">
    <location>
        <begin position="296"/>
        <end position="320"/>
    </location>
</feature>
<feature type="transmembrane region" description="Helical" evidence="7">
    <location>
        <begin position="53"/>
        <end position="74"/>
    </location>
</feature>
<evidence type="ECO:0000256" key="3">
    <source>
        <dbReference type="ARBA" id="ARBA00022692"/>
    </source>
</evidence>
<accession>A0A1H4IMZ2</accession>
<feature type="transmembrane region" description="Helical" evidence="7">
    <location>
        <begin position="189"/>
        <end position="213"/>
    </location>
</feature>
<dbReference type="InterPro" id="IPR019108">
    <property type="entry name" value="Caa3_assmbl_CtaG-rel"/>
</dbReference>
<organism evidence="9 10">
    <name type="scientific">Microbacterium hydrocarbonoxydans</name>
    <dbReference type="NCBI Taxonomy" id="273678"/>
    <lineage>
        <taxon>Bacteria</taxon>
        <taxon>Bacillati</taxon>
        <taxon>Actinomycetota</taxon>
        <taxon>Actinomycetes</taxon>
        <taxon>Micrococcales</taxon>
        <taxon>Microbacteriaceae</taxon>
        <taxon>Microbacterium</taxon>
    </lineage>
</organism>
<comment type="subcellular location">
    <subcellularLocation>
        <location evidence="1">Cell membrane</location>
        <topology evidence="1">Multi-pass membrane protein</topology>
    </subcellularLocation>
</comment>
<evidence type="ECO:0000256" key="4">
    <source>
        <dbReference type="ARBA" id="ARBA00022989"/>
    </source>
</evidence>
<name>A0A1H4IMZ2_9MICO</name>
<dbReference type="PANTHER" id="PTHR34820">
    <property type="entry name" value="INNER MEMBRANE PROTEIN YEBZ"/>
    <property type="match status" value="1"/>
</dbReference>
<dbReference type="InterPro" id="IPR008457">
    <property type="entry name" value="Cu-R_CopD_dom"/>
</dbReference>
<feature type="transmembrane region" description="Helical" evidence="7">
    <location>
        <begin position="86"/>
        <end position="106"/>
    </location>
</feature>
<feature type="transmembrane region" description="Helical" evidence="7">
    <location>
        <begin position="159"/>
        <end position="177"/>
    </location>
</feature>
<evidence type="ECO:0000313" key="9">
    <source>
        <dbReference type="EMBL" id="SEB35439.1"/>
    </source>
</evidence>
<feature type="transmembrane region" description="Helical" evidence="7">
    <location>
        <begin position="394"/>
        <end position="414"/>
    </location>
</feature>
<feature type="transmembrane region" description="Helical" evidence="7">
    <location>
        <begin position="136"/>
        <end position="154"/>
    </location>
</feature>
<reference evidence="10" key="1">
    <citation type="submission" date="2016-10" db="EMBL/GenBank/DDBJ databases">
        <authorList>
            <person name="Varghese N."/>
            <person name="Submissions S."/>
        </authorList>
    </citation>
    <scope>NUCLEOTIDE SEQUENCE [LARGE SCALE GENOMIC DNA]</scope>
    <source>
        <strain evidence="10">DSM 16089</strain>
    </source>
</reference>
<feature type="transmembrane region" description="Helical" evidence="7">
    <location>
        <begin position="12"/>
        <end position="33"/>
    </location>
</feature>
<keyword evidence="4 7" id="KW-1133">Transmembrane helix</keyword>
<evidence type="ECO:0000256" key="1">
    <source>
        <dbReference type="ARBA" id="ARBA00004651"/>
    </source>
</evidence>
<dbReference type="EMBL" id="FNSQ01000005">
    <property type="protein sequence ID" value="SEB35439.1"/>
    <property type="molecule type" value="Genomic_DNA"/>
</dbReference>
<dbReference type="InterPro" id="IPR032694">
    <property type="entry name" value="CopC/D"/>
</dbReference>
<keyword evidence="5 7" id="KW-0472">Membrane</keyword>
<dbReference type="GO" id="GO:0005886">
    <property type="term" value="C:plasma membrane"/>
    <property type="evidence" value="ECO:0007669"/>
    <property type="project" value="UniProtKB-SubCell"/>
</dbReference>
<evidence type="ECO:0000256" key="5">
    <source>
        <dbReference type="ARBA" id="ARBA00023136"/>
    </source>
</evidence>
<feature type="transmembrane region" description="Helical" evidence="7">
    <location>
        <begin position="362"/>
        <end position="382"/>
    </location>
</feature>
<evidence type="ECO:0000256" key="6">
    <source>
        <dbReference type="SAM" id="MobiDB-lite"/>
    </source>
</evidence>
<feature type="transmembrane region" description="Helical" evidence="7">
    <location>
        <begin position="540"/>
        <end position="561"/>
    </location>
</feature>
<dbReference type="AlphaFoldDB" id="A0A1H4IMZ2"/>
<dbReference type="PANTHER" id="PTHR34820:SF4">
    <property type="entry name" value="INNER MEMBRANE PROTEIN YEBZ"/>
    <property type="match status" value="1"/>
</dbReference>